<dbReference type="Pfam" id="PF01522">
    <property type="entry name" value="Polysacc_deac_1"/>
    <property type="match status" value="1"/>
</dbReference>
<feature type="domain" description="NodB homology" evidence="5">
    <location>
        <begin position="90"/>
        <end position="192"/>
    </location>
</feature>
<evidence type="ECO:0000256" key="1">
    <source>
        <dbReference type="ARBA" id="ARBA00003236"/>
    </source>
</evidence>
<dbReference type="Gene3D" id="3.20.20.370">
    <property type="entry name" value="Glycoside hydrolase/deacetylase"/>
    <property type="match status" value="1"/>
</dbReference>
<keyword evidence="7" id="KW-1185">Reference proteome</keyword>
<comment type="caution">
    <text evidence="6">The sequence shown here is derived from an EMBL/GenBank/DDBJ whole genome shotgun (WGS) entry which is preliminary data.</text>
</comment>
<dbReference type="InterPro" id="IPR011330">
    <property type="entry name" value="Glyco_hydro/deAcase_b/a-brl"/>
</dbReference>
<dbReference type="CDD" id="cd10979">
    <property type="entry name" value="CE4_PuuE_like"/>
    <property type="match status" value="1"/>
</dbReference>
<comment type="similarity">
    <text evidence="2">Belongs to the polysaccharide deacetylase family.</text>
</comment>
<organism evidence="6 7">
    <name type="scientific">Parasphingorhabdus litoris</name>
    <dbReference type="NCBI Taxonomy" id="394733"/>
    <lineage>
        <taxon>Bacteria</taxon>
        <taxon>Pseudomonadati</taxon>
        <taxon>Pseudomonadota</taxon>
        <taxon>Alphaproteobacteria</taxon>
        <taxon>Sphingomonadales</taxon>
        <taxon>Sphingomonadaceae</taxon>
        <taxon>Parasphingorhabdus</taxon>
    </lineage>
</organism>
<evidence type="ECO:0000256" key="4">
    <source>
        <dbReference type="ARBA" id="ARBA00032976"/>
    </source>
</evidence>
<dbReference type="Proteomes" id="UP001500713">
    <property type="component" value="Unassembled WGS sequence"/>
</dbReference>
<dbReference type="RefSeq" id="WP_229955610.1">
    <property type="nucleotide sequence ID" value="NZ_BAAAEM010000003.1"/>
</dbReference>
<evidence type="ECO:0000256" key="3">
    <source>
        <dbReference type="ARBA" id="ARBA00020071"/>
    </source>
</evidence>
<evidence type="ECO:0000256" key="2">
    <source>
        <dbReference type="ARBA" id="ARBA00010973"/>
    </source>
</evidence>
<reference evidence="7" key="1">
    <citation type="journal article" date="2019" name="Int. J. Syst. Evol. Microbiol.">
        <title>The Global Catalogue of Microorganisms (GCM) 10K type strain sequencing project: providing services to taxonomists for standard genome sequencing and annotation.</title>
        <authorList>
            <consortium name="The Broad Institute Genomics Platform"/>
            <consortium name="The Broad Institute Genome Sequencing Center for Infectious Disease"/>
            <person name="Wu L."/>
            <person name="Ma J."/>
        </authorList>
    </citation>
    <scope>NUCLEOTIDE SEQUENCE [LARGE SCALE GENOMIC DNA]</scope>
    <source>
        <strain evidence="7">JCM 14162</strain>
    </source>
</reference>
<evidence type="ECO:0000313" key="7">
    <source>
        <dbReference type="Proteomes" id="UP001500713"/>
    </source>
</evidence>
<dbReference type="SUPFAM" id="SSF88713">
    <property type="entry name" value="Glycoside hydrolase/deacetylase"/>
    <property type="match status" value="1"/>
</dbReference>
<evidence type="ECO:0000259" key="5">
    <source>
        <dbReference type="Pfam" id="PF01522"/>
    </source>
</evidence>
<sequence>MSLDPSYLEYPKRGRGMDHAYYPYSNLFGRKPVSWPDDKKLLIWPVISLEYFPMMPDDDPFRAPGHMQTAYPDYRHYTAREYGTRIGIYRLLDAFEKVRAKVSVATNSVMAERYPELIEDILSGGHEIIAHSTDMNGTIAGGMDEADEKALINAALTTLEEATGKRPRGWLSIARSQSFKTAKLLAEAGVEYMCDWANDELPYRFKTDAGTITNIPLNHELSDRQIINVQQHSVDSYAQQIRDAADWLLAEAESYGGRMLPMHLTPYIMGLPYRISGFEKLIASFAEHNDIGFARGDAILNSWKAQQ</sequence>
<name>A0ABN1AXJ3_9SPHN</name>
<dbReference type="EMBL" id="BAAAEM010000003">
    <property type="protein sequence ID" value="GAA0485900.1"/>
    <property type="molecule type" value="Genomic_DNA"/>
</dbReference>
<evidence type="ECO:0000313" key="6">
    <source>
        <dbReference type="EMBL" id="GAA0485900.1"/>
    </source>
</evidence>
<protein>
    <recommendedName>
        <fullName evidence="3">Chitooligosaccharide deacetylase</fullName>
    </recommendedName>
    <alternativeName>
        <fullName evidence="4">Nodulation protein B</fullName>
    </alternativeName>
</protein>
<dbReference type="PANTHER" id="PTHR43123">
    <property type="entry name" value="POLYSACCHARIDE DEACETYLASE-RELATED"/>
    <property type="match status" value="1"/>
</dbReference>
<dbReference type="InterPro" id="IPR002509">
    <property type="entry name" value="NODB_dom"/>
</dbReference>
<accession>A0ABN1AXJ3</accession>
<comment type="function">
    <text evidence="1">Is involved in generating a small heat-stable compound (Nod), an acylated oligomer of N-acetylglucosamine, that stimulates mitosis in various plant protoplasts.</text>
</comment>
<gene>
    <name evidence="6" type="ORF">GCM10009096_30830</name>
</gene>
<proteinExistence type="inferred from homology"/>
<dbReference type="PANTHER" id="PTHR43123:SF4">
    <property type="entry name" value="POLYSACCHARIDE DEACETYLASE"/>
    <property type="match status" value="1"/>
</dbReference>